<proteinExistence type="predicted"/>
<dbReference type="PROSITE" id="PS00018">
    <property type="entry name" value="EF_HAND_1"/>
    <property type="match status" value="1"/>
</dbReference>
<feature type="compositionally biased region" description="Polar residues" evidence="1">
    <location>
        <begin position="377"/>
        <end position="391"/>
    </location>
</feature>
<organism evidence="2 3">
    <name type="scientific">Mycena albidolilacea</name>
    <dbReference type="NCBI Taxonomy" id="1033008"/>
    <lineage>
        <taxon>Eukaryota</taxon>
        <taxon>Fungi</taxon>
        <taxon>Dikarya</taxon>
        <taxon>Basidiomycota</taxon>
        <taxon>Agaricomycotina</taxon>
        <taxon>Agaricomycetes</taxon>
        <taxon>Agaricomycetidae</taxon>
        <taxon>Agaricales</taxon>
        <taxon>Marasmiineae</taxon>
        <taxon>Mycenaceae</taxon>
        <taxon>Mycena</taxon>
    </lineage>
</organism>
<reference evidence="2" key="1">
    <citation type="submission" date="2023-03" db="EMBL/GenBank/DDBJ databases">
        <title>Massive genome expansion in bonnet fungi (Mycena s.s.) driven by repeated elements and novel gene families across ecological guilds.</title>
        <authorList>
            <consortium name="Lawrence Berkeley National Laboratory"/>
            <person name="Harder C.B."/>
            <person name="Miyauchi S."/>
            <person name="Viragh M."/>
            <person name="Kuo A."/>
            <person name="Thoen E."/>
            <person name="Andreopoulos B."/>
            <person name="Lu D."/>
            <person name="Skrede I."/>
            <person name="Drula E."/>
            <person name="Henrissat B."/>
            <person name="Morin E."/>
            <person name="Kohler A."/>
            <person name="Barry K."/>
            <person name="LaButti K."/>
            <person name="Morin E."/>
            <person name="Salamov A."/>
            <person name="Lipzen A."/>
            <person name="Mereny Z."/>
            <person name="Hegedus B."/>
            <person name="Baldrian P."/>
            <person name="Stursova M."/>
            <person name="Weitz H."/>
            <person name="Taylor A."/>
            <person name="Grigoriev I.V."/>
            <person name="Nagy L.G."/>
            <person name="Martin F."/>
            <person name="Kauserud H."/>
        </authorList>
    </citation>
    <scope>NUCLEOTIDE SEQUENCE</scope>
    <source>
        <strain evidence="2">CBHHK002</strain>
    </source>
</reference>
<keyword evidence="3" id="KW-1185">Reference proteome</keyword>
<accession>A0AAD7EV54</accession>
<evidence type="ECO:0000313" key="2">
    <source>
        <dbReference type="EMBL" id="KAJ7353561.1"/>
    </source>
</evidence>
<gene>
    <name evidence="2" type="ORF">DFH08DRAFT_67172</name>
</gene>
<evidence type="ECO:0000313" key="3">
    <source>
        <dbReference type="Proteomes" id="UP001218218"/>
    </source>
</evidence>
<dbReference type="AlphaFoldDB" id="A0AAD7EV54"/>
<evidence type="ECO:0008006" key="4">
    <source>
        <dbReference type="Google" id="ProtNLM"/>
    </source>
</evidence>
<comment type="caution">
    <text evidence="2">The sequence shown here is derived from an EMBL/GenBank/DDBJ whole genome shotgun (WGS) entry which is preliminary data.</text>
</comment>
<protein>
    <recommendedName>
        <fullName evidence="4">EF-hand domain-containing protein</fullName>
    </recommendedName>
</protein>
<evidence type="ECO:0000256" key="1">
    <source>
        <dbReference type="SAM" id="MobiDB-lite"/>
    </source>
</evidence>
<name>A0AAD7EV54_9AGAR</name>
<dbReference type="Proteomes" id="UP001218218">
    <property type="component" value="Unassembled WGS sequence"/>
</dbReference>
<feature type="region of interest" description="Disordered" evidence="1">
    <location>
        <begin position="346"/>
        <end position="392"/>
    </location>
</feature>
<sequence length="1165" mass="131747">MLGSTFVPPNPKPDNKLKPFQTSHPGPHPSPPDQKSEQSLNEHIAEMSSAYTSSASEFDENNSDGLASSAAAATAAIADMKDKMKTLTESSKLLMKALDEVQRLHPFIGVAVLAFKAVISLGLKRKTNNANVLALRVKMQEMMCDFVQLRIIKPDHRLEDGITVRGMLSDLCQVIAKDIENCGNLCDKYSKTSFLGQLFKSPIYDQRFSDFIDTFETRKNELDHKMLLLTTIRVHSTSEGISRVQEKVKSTEEHIKTLILLQRLHSPLEQKVLTFIYDHHGADACLADERIMDELISMTRGPKSDNTPQTSLPHMIPVPNQIVRSPLSSSTTPYQAAANLHRDNYQQYTPNPQTVPRPFSPADSSDSGAHHPLGLKSRNSSFDQSQPVSRQDSLKSLGLAGFQGPTQGILRTPSNPISNAAKSEISLLRQGTSSTQSEDLWPATRPQALSPTAVATTLRAEMAEDVDTGLRKNMEIFTRKFLAQQAQLEALEHTIVRQSNRVVSRVSAEFRKGPHDRVQDPQIKALWKEMGWKLSVPDREFVLNLHDYYMAQYHEPTEMEEHLNKASPEGATVEDQRLALKQVLLRLAKSRTEDKWLLDLLTFKNVPKILEAFDGDGSGFVSIWEVNEFTSACPEGWSILQWLAYWILGSHWNMWKYRSKICEILQKMHKFAEGFKFEKTSSMSKKNILSANRFLVAEYLDGIHDLDKILVSLEQPTELLDPNLEEQFLAYENAEEKRLEHILGLLEYEVDGLDTVSLIIGRHQIERNLFPVLYLLLKRHLETIYQAREVIFDRYELTSCVNSIKHILESAQIRMDNIETSYLQRSPTDTDATNQFSKFAFGIYSKIHSRQDLCDTDILSLLQLSDEEIDRQYPTSANDGSGTERKPILKYTAPSEIDPDIPNNTNNSILTGPKSSICGFWTGHFTFHHSDKDNNKRLVAPCGMVQFYLQPPVSDDLEGRGSYCAGTLKVSGKLLDNGNKLTLTLIGIPDDPVADKQTAMEFWLEGEIHTGTHSNQSWPWISGQWRNSFVSPGQFEGETVLQQLPPWVYRLEDDSGLPVTVLQIDDSGLPVLQIEGDRTAHSLWKLARFKLAFKRNVTRIKRGLLPVANIEGMRRGAELTRRRDLLHELDQDDMVELQTLLYSLTPWEARTSRYVARTTDCALHR</sequence>
<feature type="region of interest" description="Disordered" evidence="1">
    <location>
        <begin position="1"/>
        <end position="41"/>
    </location>
</feature>
<dbReference type="InterPro" id="IPR018247">
    <property type="entry name" value="EF_Hand_1_Ca_BS"/>
</dbReference>
<dbReference type="EMBL" id="JARIHO010000011">
    <property type="protein sequence ID" value="KAJ7353561.1"/>
    <property type="molecule type" value="Genomic_DNA"/>
</dbReference>